<dbReference type="InterPro" id="IPR001647">
    <property type="entry name" value="HTH_TetR"/>
</dbReference>
<dbReference type="InterPro" id="IPR023772">
    <property type="entry name" value="DNA-bd_HTH_TetR-type_CS"/>
</dbReference>
<dbReference type="PANTHER" id="PTHR30055:SF175">
    <property type="entry name" value="HTH-TYPE TRANSCRIPTIONAL REPRESSOR KSTR2"/>
    <property type="match status" value="1"/>
</dbReference>
<dbReference type="GO" id="GO:0000976">
    <property type="term" value="F:transcription cis-regulatory region binding"/>
    <property type="evidence" value="ECO:0007669"/>
    <property type="project" value="TreeGrafter"/>
</dbReference>
<accession>V6J6Y6</accession>
<sequence length="172" mass="19497">MSNKEELASNRKTQILEAAAELFAEKGYYKTTTADVARLVGVTQPYVFHFFKSKEELYLAVLQKAKEIILYAFSSTEATMEDLQKSMGNAFEGLLKSYRNEMLLMMTAFSIPEPAIRNYVRAGFDEVYERIRGAFSDAGITDFENQARKFIGCGLLITMAEVLQLPNLFLKD</sequence>
<evidence type="ECO:0000256" key="4">
    <source>
        <dbReference type="ARBA" id="ARBA00023163"/>
    </source>
</evidence>
<dbReference type="PATRIC" id="fig|1395513.3.peg.1052"/>
<evidence type="ECO:0000256" key="2">
    <source>
        <dbReference type="ARBA" id="ARBA00023015"/>
    </source>
</evidence>
<keyword evidence="4" id="KW-0804">Transcription</keyword>
<feature type="domain" description="HTH tetR-type" evidence="6">
    <location>
        <begin position="9"/>
        <end position="69"/>
    </location>
</feature>
<dbReference type="InterPro" id="IPR050109">
    <property type="entry name" value="HTH-type_TetR-like_transc_reg"/>
</dbReference>
<dbReference type="PROSITE" id="PS01081">
    <property type="entry name" value="HTH_TETR_1"/>
    <property type="match status" value="1"/>
</dbReference>
<keyword evidence="1" id="KW-0678">Repressor</keyword>
<evidence type="ECO:0000259" key="6">
    <source>
        <dbReference type="PROSITE" id="PS50977"/>
    </source>
</evidence>
<evidence type="ECO:0000256" key="5">
    <source>
        <dbReference type="PROSITE-ProRule" id="PRU00335"/>
    </source>
</evidence>
<protein>
    <submittedName>
        <fullName evidence="7">TetR family transcriptional regulator</fullName>
    </submittedName>
</protein>
<dbReference type="RefSeq" id="WP_023509332.1">
    <property type="nucleotide sequence ID" value="NZ_AWTC01000004.1"/>
</dbReference>
<reference evidence="7 8" key="1">
    <citation type="journal article" date="2013" name="Genome Announc.">
        <title>Genome Sequence of Sporolactobacillus laevolacticus DSM442, an Efficient Polymer-Grade D-Lactate Producer from Agricultural Waste Cottonseed as a Nitrogen Source.</title>
        <authorList>
            <person name="Wang H."/>
            <person name="Wang L."/>
            <person name="Ju J."/>
            <person name="Yu B."/>
            <person name="Ma Y."/>
        </authorList>
    </citation>
    <scope>NUCLEOTIDE SEQUENCE [LARGE SCALE GENOMIC DNA]</scope>
    <source>
        <strain evidence="7 8">DSM 442</strain>
    </source>
</reference>
<gene>
    <name evidence="7" type="ORF">P343_05155</name>
</gene>
<evidence type="ECO:0000313" key="7">
    <source>
        <dbReference type="EMBL" id="EST12544.1"/>
    </source>
</evidence>
<keyword evidence="2" id="KW-0805">Transcription regulation</keyword>
<feature type="DNA-binding region" description="H-T-H motif" evidence="5">
    <location>
        <begin position="32"/>
        <end position="51"/>
    </location>
</feature>
<dbReference type="OrthoDB" id="2356263at2"/>
<dbReference type="AlphaFoldDB" id="V6J6Y6"/>
<evidence type="ECO:0000256" key="1">
    <source>
        <dbReference type="ARBA" id="ARBA00022491"/>
    </source>
</evidence>
<proteinExistence type="predicted"/>
<dbReference type="SUPFAM" id="SSF46689">
    <property type="entry name" value="Homeodomain-like"/>
    <property type="match status" value="1"/>
</dbReference>
<comment type="caution">
    <text evidence="7">The sequence shown here is derived from an EMBL/GenBank/DDBJ whole genome shotgun (WGS) entry which is preliminary data.</text>
</comment>
<dbReference type="Pfam" id="PF00440">
    <property type="entry name" value="TetR_N"/>
    <property type="match status" value="1"/>
</dbReference>
<dbReference type="PANTHER" id="PTHR30055">
    <property type="entry name" value="HTH-TYPE TRANSCRIPTIONAL REGULATOR RUTR"/>
    <property type="match status" value="1"/>
</dbReference>
<dbReference type="EMBL" id="AWTC01000004">
    <property type="protein sequence ID" value="EST12544.1"/>
    <property type="molecule type" value="Genomic_DNA"/>
</dbReference>
<dbReference type="PROSITE" id="PS50977">
    <property type="entry name" value="HTH_TETR_2"/>
    <property type="match status" value="1"/>
</dbReference>
<dbReference type="PRINTS" id="PR00455">
    <property type="entry name" value="HTHTETR"/>
</dbReference>
<dbReference type="STRING" id="1395513.P343_05155"/>
<dbReference type="InterPro" id="IPR009057">
    <property type="entry name" value="Homeodomain-like_sf"/>
</dbReference>
<dbReference type="GO" id="GO:0003700">
    <property type="term" value="F:DNA-binding transcription factor activity"/>
    <property type="evidence" value="ECO:0007669"/>
    <property type="project" value="TreeGrafter"/>
</dbReference>
<name>V6J6Y6_9BACL</name>
<keyword evidence="8" id="KW-1185">Reference proteome</keyword>
<dbReference type="eggNOG" id="COG1309">
    <property type="taxonomic scope" value="Bacteria"/>
</dbReference>
<evidence type="ECO:0000256" key="3">
    <source>
        <dbReference type="ARBA" id="ARBA00023125"/>
    </source>
</evidence>
<evidence type="ECO:0000313" key="8">
    <source>
        <dbReference type="Proteomes" id="UP000018296"/>
    </source>
</evidence>
<dbReference type="Gene3D" id="1.10.357.10">
    <property type="entry name" value="Tetracycline Repressor, domain 2"/>
    <property type="match status" value="1"/>
</dbReference>
<organism evidence="7 8">
    <name type="scientific">Sporolactobacillus laevolacticus DSM 442</name>
    <dbReference type="NCBI Taxonomy" id="1395513"/>
    <lineage>
        <taxon>Bacteria</taxon>
        <taxon>Bacillati</taxon>
        <taxon>Bacillota</taxon>
        <taxon>Bacilli</taxon>
        <taxon>Bacillales</taxon>
        <taxon>Sporolactobacillaceae</taxon>
        <taxon>Sporolactobacillus</taxon>
    </lineage>
</organism>
<keyword evidence="3 5" id="KW-0238">DNA-binding</keyword>
<dbReference type="Proteomes" id="UP000018296">
    <property type="component" value="Unassembled WGS sequence"/>
</dbReference>